<dbReference type="InterPro" id="IPR023346">
    <property type="entry name" value="Lysozyme-like_dom_sf"/>
</dbReference>
<reference evidence="2" key="1">
    <citation type="journal article" date="2014" name="Front. Microbiol.">
        <title>High frequency of phylogenetically diverse reductive dehalogenase-homologous genes in deep subseafloor sedimentary metagenomes.</title>
        <authorList>
            <person name="Kawai M."/>
            <person name="Futagami T."/>
            <person name="Toyoda A."/>
            <person name="Takaki Y."/>
            <person name="Nishi S."/>
            <person name="Hori S."/>
            <person name="Arai W."/>
            <person name="Tsubouchi T."/>
            <person name="Morono Y."/>
            <person name="Uchiyama I."/>
            <person name="Ito T."/>
            <person name="Fujiyama A."/>
            <person name="Inagaki F."/>
            <person name="Takami H."/>
        </authorList>
    </citation>
    <scope>NUCLEOTIDE SEQUENCE</scope>
    <source>
        <strain evidence="2">Expedition CK06-06</strain>
    </source>
</reference>
<evidence type="ECO:0000259" key="1">
    <source>
        <dbReference type="Pfam" id="PF01464"/>
    </source>
</evidence>
<comment type="caution">
    <text evidence="2">The sequence shown here is derived from an EMBL/GenBank/DDBJ whole genome shotgun (WGS) entry which is preliminary data.</text>
</comment>
<dbReference type="PANTHER" id="PTHR37423:SF5">
    <property type="entry name" value="SOLUBLE LYTIC MUREIN TRANSGLYCOSYLASE"/>
    <property type="match status" value="1"/>
</dbReference>
<organism evidence="2">
    <name type="scientific">marine sediment metagenome</name>
    <dbReference type="NCBI Taxonomy" id="412755"/>
    <lineage>
        <taxon>unclassified sequences</taxon>
        <taxon>metagenomes</taxon>
        <taxon>ecological metagenomes</taxon>
    </lineage>
</organism>
<dbReference type="SUPFAM" id="SSF53955">
    <property type="entry name" value="Lysozyme-like"/>
    <property type="match status" value="1"/>
</dbReference>
<dbReference type="Gene3D" id="1.10.530.10">
    <property type="match status" value="1"/>
</dbReference>
<accession>X0TA81</accession>
<dbReference type="AlphaFoldDB" id="X0TA81"/>
<dbReference type="InterPro" id="IPR008258">
    <property type="entry name" value="Transglycosylase_SLT_dom_1"/>
</dbReference>
<dbReference type="PANTHER" id="PTHR37423">
    <property type="entry name" value="SOLUBLE LYTIC MUREIN TRANSGLYCOSYLASE-RELATED"/>
    <property type="match status" value="1"/>
</dbReference>
<dbReference type="CDD" id="cd13401">
    <property type="entry name" value="Slt70-like"/>
    <property type="match status" value="1"/>
</dbReference>
<dbReference type="Pfam" id="PF01464">
    <property type="entry name" value="SLT"/>
    <property type="match status" value="1"/>
</dbReference>
<feature type="non-terminal residue" evidence="2">
    <location>
        <position position="1"/>
    </location>
</feature>
<dbReference type="EMBL" id="BARS01002328">
    <property type="protein sequence ID" value="GAF84241.1"/>
    <property type="molecule type" value="Genomic_DNA"/>
</dbReference>
<name>X0TA81_9ZZZZ</name>
<evidence type="ECO:0000313" key="2">
    <source>
        <dbReference type="EMBL" id="GAF84241.1"/>
    </source>
</evidence>
<feature type="domain" description="Transglycosylase SLT" evidence="1">
    <location>
        <begin position="76"/>
        <end position="185"/>
    </location>
</feature>
<proteinExistence type="predicted"/>
<gene>
    <name evidence="2" type="ORF">S01H1_04411</name>
</gene>
<protein>
    <recommendedName>
        <fullName evidence="1">Transglycosylase SLT domain-containing protein</fullName>
    </recommendedName>
</protein>
<sequence length="229" mass="25529">DWQGEAAATCRLLRDQVRDDPEALVALARLCDDLGLHSVAISCAERLLALGRKAAADEPPRALLKLSYPTKFGHLVSAEAEGEGIDPLLFLALIRQESRFNPRAVSWAGAIGLGQVMPPTGEWIASRIGPDSYSRALLFRPVVSVRYGVWFMARLLDMFDRDWVAALVGYNAGPGNVSRWTNDQPIADHDLFYETIPVDQAQRYVRLVYENYRTYEAVYRESGEVSDGQ</sequence>